<gene>
    <name evidence="1" type="ORF">CFR76_16040</name>
</gene>
<evidence type="ECO:0000313" key="2">
    <source>
        <dbReference type="Proteomes" id="UP000247371"/>
    </source>
</evidence>
<comment type="caution">
    <text evidence="1">The sequence shown here is derived from an EMBL/GenBank/DDBJ whole genome shotgun (WGS) entry which is preliminary data.</text>
</comment>
<proteinExistence type="predicted"/>
<keyword evidence="2" id="KW-1185">Reference proteome</keyword>
<dbReference type="EMBL" id="NKUB01000043">
    <property type="protein sequence ID" value="PYD68258.1"/>
    <property type="molecule type" value="Genomic_DNA"/>
</dbReference>
<accession>A0A2V4S881</accession>
<protein>
    <submittedName>
        <fullName evidence="1">Uncharacterized protein</fullName>
    </submittedName>
</protein>
<dbReference type="RefSeq" id="WP_110557856.1">
    <property type="nucleotide sequence ID" value="NZ_NKUB01000043.1"/>
</dbReference>
<organism evidence="1 2">
    <name type="scientific">Komagataeibacter swingsii</name>
    <dbReference type="NCBI Taxonomy" id="215220"/>
    <lineage>
        <taxon>Bacteria</taxon>
        <taxon>Pseudomonadati</taxon>
        <taxon>Pseudomonadota</taxon>
        <taxon>Alphaproteobacteria</taxon>
        <taxon>Acetobacterales</taxon>
        <taxon>Acetobacteraceae</taxon>
        <taxon>Komagataeibacter</taxon>
    </lineage>
</organism>
<evidence type="ECO:0000313" key="1">
    <source>
        <dbReference type="EMBL" id="PYD68258.1"/>
    </source>
</evidence>
<name>A0A2V4S881_9PROT</name>
<sequence length="60" mass="6737">MNADPFILSHASVTARARSPDICLDRSERLTDSGLSVEEAVHEVRLAANLSRITVMDWRR</sequence>
<reference evidence="1 2" key="1">
    <citation type="submission" date="2017-07" db="EMBL/GenBank/DDBJ databases">
        <title>A draft genome sequence of Komagataeibacter swingsii LMG 22125.</title>
        <authorList>
            <person name="Skraban J."/>
            <person name="Cleenwerck I."/>
            <person name="Vandamme P."/>
            <person name="Trcek J."/>
        </authorList>
    </citation>
    <scope>NUCLEOTIDE SEQUENCE [LARGE SCALE GENOMIC DNA]</scope>
    <source>
        <strain evidence="1 2">LMG 22125</strain>
    </source>
</reference>
<dbReference type="Proteomes" id="UP000247371">
    <property type="component" value="Unassembled WGS sequence"/>
</dbReference>
<dbReference type="AlphaFoldDB" id="A0A2V4S881"/>